<sequence>MNYHPRLPARWMLIYFSICALAMVWPGALVANRIEPFVLGLPFFVFWYVAWVFALFVGLAIAYQGEKKEETYDE</sequence>
<keyword evidence="1" id="KW-0472">Membrane</keyword>
<keyword evidence="1" id="KW-0812">Transmembrane</keyword>
<accession>A0A2T0V027</accession>
<gene>
    <name evidence="2" type="ORF">B0H98_10899</name>
</gene>
<evidence type="ECO:0000313" key="2">
    <source>
        <dbReference type="EMBL" id="PRY63504.1"/>
    </source>
</evidence>
<name>A0A2T0V027_9GAMM</name>
<dbReference type="OrthoDB" id="3628949at2"/>
<dbReference type="Proteomes" id="UP000237647">
    <property type="component" value="Unassembled WGS sequence"/>
</dbReference>
<protein>
    <submittedName>
        <fullName evidence="2">Uncharacterized protein DUF3311</fullName>
    </submittedName>
</protein>
<dbReference type="Pfam" id="PF11755">
    <property type="entry name" value="DUF3311"/>
    <property type="match status" value="1"/>
</dbReference>
<dbReference type="RefSeq" id="WP_106375557.1">
    <property type="nucleotide sequence ID" value="NZ_PVTK01000008.1"/>
</dbReference>
<organism evidence="2 3">
    <name type="scientific">Vreelandella songnenensis</name>
    <dbReference type="NCBI Taxonomy" id="1176243"/>
    <lineage>
        <taxon>Bacteria</taxon>
        <taxon>Pseudomonadati</taxon>
        <taxon>Pseudomonadota</taxon>
        <taxon>Gammaproteobacteria</taxon>
        <taxon>Oceanospirillales</taxon>
        <taxon>Halomonadaceae</taxon>
        <taxon>Vreelandella</taxon>
    </lineage>
</organism>
<feature type="transmembrane region" description="Helical" evidence="1">
    <location>
        <begin position="12"/>
        <end position="31"/>
    </location>
</feature>
<keyword evidence="3" id="KW-1185">Reference proteome</keyword>
<reference evidence="2 3" key="1">
    <citation type="submission" date="2018-03" db="EMBL/GenBank/DDBJ databases">
        <title>Genomic Encyclopedia of Type Strains, Phase III (KMG-III): the genomes of soil and plant-associated and newly described type strains.</title>
        <authorList>
            <person name="Whitman W."/>
        </authorList>
    </citation>
    <scope>NUCLEOTIDE SEQUENCE [LARGE SCALE GENOMIC DNA]</scope>
    <source>
        <strain evidence="2 3">CGMCC 1.12152</strain>
    </source>
</reference>
<proteinExistence type="predicted"/>
<comment type="caution">
    <text evidence="2">The sequence shown here is derived from an EMBL/GenBank/DDBJ whole genome shotgun (WGS) entry which is preliminary data.</text>
</comment>
<dbReference type="InterPro" id="IPR021741">
    <property type="entry name" value="DUF3311"/>
</dbReference>
<keyword evidence="1" id="KW-1133">Transmembrane helix</keyword>
<feature type="transmembrane region" description="Helical" evidence="1">
    <location>
        <begin position="37"/>
        <end position="63"/>
    </location>
</feature>
<dbReference type="AlphaFoldDB" id="A0A2T0V027"/>
<dbReference type="EMBL" id="PVTK01000008">
    <property type="protein sequence ID" value="PRY63504.1"/>
    <property type="molecule type" value="Genomic_DNA"/>
</dbReference>
<evidence type="ECO:0000256" key="1">
    <source>
        <dbReference type="SAM" id="Phobius"/>
    </source>
</evidence>
<evidence type="ECO:0000313" key="3">
    <source>
        <dbReference type="Proteomes" id="UP000237647"/>
    </source>
</evidence>